<accession>A0AAQ0CGU9</accession>
<name>A0AAQ0CGU9_9GAMM</name>
<dbReference type="RefSeq" id="WP_146941893.1">
    <property type="nucleotide sequence ID" value="NZ_BJUL01000001.1"/>
</dbReference>
<dbReference type="AlphaFoldDB" id="A0AAQ0CGU9"/>
<gene>
    <name evidence="1" type="ORF">JDS37_14170</name>
</gene>
<dbReference type="InterPro" id="IPR012337">
    <property type="entry name" value="RNaseH-like_sf"/>
</dbReference>
<protein>
    <recommendedName>
        <fullName evidence="3">Transposase IS4-like domain-containing protein</fullName>
    </recommendedName>
</protein>
<reference evidence="1" key="1">
    <citation type="submission" date="2020-12" db="EMBL/GenBank/DDBJ databases">
        <title>Genome reconstruction of Halomonas venusta strain DSM 4743.</title>
        <authorList>
            <person name="Aguirre-Garrido J.F."/>
            <person name="Hernandez-Soto L.M."/>
            <person name="Martinez-Abarca F."/>
        </authorList>
    </citation>
    <scope>NUCLEOTIDE SEQUENCE</scope>
    <source>
        <strain evidence="1">4743</strain>
    </source>
</reference>
<organism evidence="1 2">
    <name type="scientific">Vreelandella venusta</name>
    <dbReference type="NCBI Taxonomy" id="44935"/>
    <lineage>
        <taxon>Bacteria</taxon>
        <taxon>Pseudomonadati</taxon>
        <taxon>Pseudomonadota</taxon>
        <taxon>Gammaproteobacteria</taxon>
        <taxon>Oceanospirillales</taxon>
        <taxon>Halomonadaceae</taxon>
        <taxon>Vreelandella</taxon>
    </lineage>
</organism>
<dbReference type="EMBL" id="CP066539">
    <property type="protein sequence ID" value="QRL02437.1"/>
    <property type="molecule type" value="Genomic_DNA"/>
</dbReference>
<evidence type="ECO:0000313" key="2">
    <source>
        <dbReference type="Proteomes" id="UP000663479"/>
    </source>
</evidence>
<evidence type="ECO:0000313" key="1">
    <source>
        <dbReference type="EMBL" id="QRL02437.1"/>
    </source>
</evidence>
<dbReference type="SUPFAM" id="SSF53098">
    <property type="entry name" value="Ribonuclease H-like"/>
    <property type="match status" value="1"/>
</dbReference>
<sequence>MNETQEYIAIVNSAHSKRDLQVVYPVKRIDDKMKTALLFSTDTSLKAMTLVAYYKACFQIKLLFRDAKQFLGLNNCQARKEKALHFNFNASMTALNLLKLEDRQQLSGDRRVISITR</sequence>
<evidence type="ECO:0008006" key="3">
    <source>
        <dbReference type="Google" id="ProtNLM"/>
    </source>
</evidence>
<dbReference type="Proteomes" id="UP000663479">
    <property type="component" value="Chromosome"/>
</dbReference>
<proteinExistence type="predicted"/>